<keyword evidence="3" id="KW-1185">Reference proteome</keyword>
<evidence type="ECO:0000256" key="1">
    <source>
        <dbReference type="SAM" id="SignalP"/>
    </source>
</evidence>
<comment type="caution">
    <text evidence="2">The sequence shown here is derived from an EMBL/GenBank/DDBJ whole genome shotgun (WGS) entry which is preliminary data.</text>
</comment>
<dbReference type="RefSeq" id="WP_126990346.1">
    <property type="nucleotide sequence ID" value="NZ_JTFC01000027.1"/>
</dbReference>
<evidence type="ECO:0008006" key="4">
    <source>
        <dbReference type="Google" id="ProtNLM"/>
    </source>
</evidence>
<feature type="signal peptide" evidence="1">
    <location>
        <begin position="1"/>
        <end position="24"/>
    </location>
</feature>
<dbReference type="Proteomes" id="UP000288623">
    <property type="component" value="Unassembled WGS sequence"/>
</dbReference>
<dbReference type="PROSITE" id="PS51257">
    <property type="entry name" value="PROKAR_LIPOPROTEIN"/>
    <property type="match status" value="1"/>
</dbReference>
<protein>
    <recommendedName>
        <fullName evidence="4">Lipoprotein</fullName>
    </recommendedName>
</protein>
<organism evidence="2 3">
    <name type="scientific">Candidatus Kurthia intestinigallinarum</name>
    <dbReference type="NCBI Taxonomy" id="1562256"/>
    <lineage>
        <taxon>Bacteria</taxon>
        <taxon>Bacillati</taxon>
        <taxon>Bacillota</taxon>
        <taxon>Bacilli</taxon>
        <taxon>Bacillales</taxon>
        <taxon>Caryophanaceae</taxon>
        <taxon>Kurthia</taxon>
    </lineage>
</organism>
<evidence type="ECO:0000313" key="2">
    <source>
        <dbReference type="EMBL" id="RUS57115.1"/>
    </source>
</evidence>
<gene>
    <name evidence="2" type="ORF">QI30_07600</name>
</gene>
<accession>A0A433RV12</accession>
<dbReference type="OrthoDB" id="2085574at2"/>
<sequence>MKKYLYISILFGALVLSGCTNNDADSKEITEDVSPIFLKLTQEQKEDYYQKYVAVIEDINEEHNADLKLEPITTFSDEDWVEVDTFKKRVKERIDVSIAVSKNKERYHPASVPKIVTLKIGSKKENIVFEGSFDTQLNENTQKGRQLFSIFNGISSEAEDSNINWNQYGNVALLKDDGATYLIEVSGNYSQYGIISTHTIPLEFDSDKNGGIS</sequence>
<dbReference type="AlphaFoldDB" id="A0A433RV12"/>
<proteinExistence type="predicted"/>
<evidence type="ECO:0000313" key="3">
    <source>
        <dbReference type="Proteomes" id="UP000288623"/>
    </source>
</evidence>
<keyword evidence="1" id="KW-0732">Signal</keyword>
<feature type="chain" id="PRO_5019568392" description="Lipoprotein" evidence="1">
    <location>
        <begin position="25"/>
        <end position="213"/>
    </location>
</feature>
<reference evidence="2 3" key="1">
    <citation type="submission" date="2014-11" db="EMBL/GenBank/DDBJ databases">
        <title>Genome sequence and analysis of novel Kurthia sp.</title>
        <authorList>
            <person name="Lawson J.N."/>
            <person name="Gonzalez J.E."/>
            <person name="Rinauldi L."/>
            <person name="Xuan Z."/>
            <person name="Firman A."/>
            <person name="Shaddox L."/>
            <person name="Trudeau A."/>
            <person name="Shah S."/>
            <person name="Reiman D."/>
        </authorList>
    </citation>
    <scope>NUCLEOTIDE SEQUENCE [LARGE SCALE GENOMIC DNA]</scope>
    <source>
        <strain evidence="2 3">3B1D</strain>
    </source>
</reference>
<dbReference type="EMBL" id="JTFC01000027">
    <property type="protein sequence ID" value="RUS57115.1"/>
    <property type="molecule type" value="Genomic_DNA"/>
</dbReference>
<name>A0A433RV12_9BACL</name>